<feature type="transmembrane region" description="Helical" evidence="1">
    <location>
        <begin position="6"/>
        <end position="28"/>
    </location>
</feature>
<dbReference type="EMBL" id="NSIT01000189">
    <property type="protein sequence ID" value="PJE78400.1"/>
    <property type="molecule type" value="Genomic_DNA"/>
</dbReference>
<dbReference type="AlphaFoldDB" id="A0A2H9T598"/>
<evidence type="ECO:0000313" key="2">
    <source>
        <dbReference type="EMBL" id="PJE78400.1"/>
    </source>
</evidence>
<name>A0A2H9T598_9ZZZZ</name>
<keyword evidence="1" id="KW-1133">Transmembrane helix</keyword>
<reference evidence="2" key="1">
    <citation type="journal article" date="2017" name="Appl. Environ. Microbiol.">
        <title>Molecular characterization of an Endozoicomonas-like organism causing infection in king scallop Pecten maximus L.</title>
        <authorList>
            <person name="Cano I."/>
            <person name="van Aerle R."/>
            <person name="Ross S."/>
            <person name="Verner-Jeffreys D.W."/>
            <person name="Paley R.K."/>
            <person name="Rimmer G."/>
            <person name="Ryder D."/>
            <person name="Hooper P."/>
            <person name="Stone D."/>
            <person name="Feist S.W."/>
        </authorList>
    </citation>
    <scope>NUCLEOTIDE SEQUENCE</scope>
</reference>
<proteinExistence type="predicted"/>
<keyword evidence="1" id="KW-0472">Membrane</keyword>
<accession>A0A2H9T598</accession>
<sequence>MHFLVWYGFSVCFYCAAIFYPLVALSGITQPVSSEIHFNQCNNLKTKVVFYYLLLDQKTADQPIKLNLLNGLIRYDGDGCRGRDAIIPLRCEVKNEERSVVVDTINRTHKETTDEDFKFGNLIVPQMSGEAIKERGWFKREPHVRQLIYQYKSTLDEKHTKEIAGGVGTVFTEEEPDSNSAKVVSTDILTITDATGVLRLNDSSSIKVTGSSNCFSCNTSYRLWLKPFEQQDNVQYQGGISAVYEIQSEAIIHNPVVPVRKIFIDHGNPQAKAFPRALEAVAMSRSALFGGRRYQEKQDEDFSLKGKSTVTLDNTAITLCRMSDCNILRTCMKMDDRQCWQMDTANNTEMIFATAEEPIYACERFEINGDELWKKHAVPSCKDVQFHQLQYDFIRTFVIGSAVEPFSTNVKVNKEDDIQDDNEILQSMSGSDCTNKQQSFFEHGFFRGYASVTWHEADGAILELSGVVNNNVGRSDTRLILSNDQLSMSSVSVQKAPSIELKSFNMSLLPRAGSNAIMVLKIANNTDTTYPAVVYQKSQFSYCLCKWNKEDSKYEREEEIKKASEDFNHYEATVNVGANDVVYVELRIPEEQFQRYSINKQI</sequence>
<gene>
    <name evidence="2" type="ORF">CI610_02664</name>
</gene>
<protein>
    <submittedName>
        <fullName evidence="2">Uncharacterized protein</fullName>
    </submittedName>
</protein>
<organism evidence="2">
    <name type="scientific">invertebrate metagenome</name>
    <dbReference type="NCBI Taxonomy" id="1711999"/>
    <lineage>
        <taxon>unclassified sequences</taxon>
        <taxon>metagenomes</taxon>
        <taxon>organismal metagenomes</taxon>
    </lineage>
</organism>
<keyword evidence="1" id="KW-0812">Transmembrane</keyword>
<evidence type="ECO:0000256" key="1">
    <source>
        <dbReference type="SAM" id="Phobius"/>
    </source>
</evidence>
<comment type="caution">
    <text evidence="2">The sequence shown here is derived from an EMBL/GenBank/DDBJ whole genome shotgun (WGS) entry which is preliminary data.</text>
</comment>